<reference evidence="7 8" key="1">
    <citation type="submission" date="2020-10" db="EMBL/GenBank/DDBJ databases">
        <title>Campylobacter and Helicobacter PacBio genomes.</title>
        <authorList>
            <person name="Lane C."/>
        </authorList>
    </citation>
    <scope>NUCLEOTIDE SEQUENCE [LARGE SCALE GENOMIC DNA]</scope>
    <source>
        <strain evidence="7 8">2016D-0077</strain>
    </source>
</reference>
<dbReference type="GO" id="GO:0019843">
    <property type="term" value="F:rRNA binding"/>
    <property type="evidence" value="ECO:0007669"/>
    <property type="project" value="UniProtKB-KW"/>
</dbReference>
<dbReference type="GO" id="GO:0006412">
    <property type="term" value="P:translation"/>
    <property type="evidence" value="ECO:0007669"/>
    <property type="project" value="UniProtKB-KW"/>
</dbReference>
<keyword evidence="4" id="KW-0648">Protein biosynthesis</keyword>
<dbReference type="PROSITE" id="PS50889">
    <property type="entry name" value="S4"/>
    <property type="match status" value="1"/>
</dbReference>
<dbReference type="AlphaFoldDB" id="A0A7M1LDZ6"/>
<keyword evidence="2" id="KW-0699">rRNA-binding</keyword>
<dbReference type="GO" id="GO:0000049">
    <property type="term" value="F:tRNA binding"/>
    <property type="evidence" value="ECO:0007669"/>
    <property type="project" value="UniProtKB-KW"/>
</dbReference>
<accession>A0A7M1LDZ6</accession>
<dbReference type="OrthoDB" id="9797176at2"/>
<keyword evidence="8" id="KW-1185">Reference proteome</keyword>
<evidence type="ECO:0000313" key="7">
    <source>
        <dbReference type="EMBL" id="QOQ86797.1"/>
    </source>
</evidence>
<evidence type="ECO:0000313" key="8">
    <source>
        <dbReference type="Proteomes" id="UP000594749"/>
    </source>
</evidence>
<dbReference type="SUPFAM" id="SSF55174">
    <property type="entry name" value="Alpha-L RNA-binding motif"/>
    <property type="match status" value="1"/>
</dbReference>
<dbReference type="InterPro" id="IPR002942">
    <property type="entry name" value="S4_RNA-bd"/>
</dbReference>
<keyword evidence="1" id="KW-0820">tRNA-binding</keyword>
<dbReference type="Pfam" id="PF01479">
    <property type="entry name" value="S4"/>
    <property type="match status" value="1"/>
</dbReference>
<organism evidence="7 8">
    <name type="scientific">Campylobacter corcagiensis</name>
    <dbReference type="NCBI Taxonomy" id="1448857"/>
    <lineage>
        <taxon>Bacteria</taxon>
        <taxon>Pseudomonadati</taxon>
        <taxon>Campylobacterota</taxon>
        <taxon>Epsilonproteobacteria</taxon>
        <taxon>Campylobacterales</taxon>
        <taxon>Campylobacteraceae</taxon>
        <taxon>Campylobacter</taxon>
    </lineage>
</organism>
<dbReference type="EMBL" id="CP063078">
    <property type="protein sequence ID" value="QOQ86797.1"/>
    <property type="molecule type" value="Genomic_DNA"/>
</dbReference>
<evidence type="ECO:0000256" key="4">
    <source>
        <dbReference type="ARBA" id="ARBA00022917"/>
    </source>
</evidence>
<evidence type="ECO:0000256" key="1">
    <source>
        <dbReference type="ARBA" id="ARBA00022555"/>
    </source>
</evidence>
<name>A0A7M1LDZ6_9BACT</name>
<sequence>MRVDKFLNAVNITKRRAVSEDMCKSGVVSVNGVVAKPAKELKVGDKITISYLKGDKNYEVLDFPATKNTPKSDQAKYVKEL</sequence>
<dbReference type="InterPro" id="IPR025490">
    <property type="entry name" value="RqcP"/>
</dbReference>
<evidence type="ECO:0000259" key="6">
    <source>
        <dbReference type="SMART" id="SM00363"/>
    </source>
</evidence>
<protein>
    <submittedName>
        <fullName evidence="7">RNA-binding S4 domain-containing protein</fullName>
    </submittedName>
</protein>
<keyword evidence="3 5" id="KW-0694">RNA-binding</keyword>
<gene>
    <name evidence="7" type="ORF">IMC76_06145</name>
</gene>
<feature type="domain" description="RNA-binding S4" evidence="6">
    <location>
        <begin position="1"/>
        <end position="65"/>
    </location>
</feature>
<proteinExistence type="predicted"/>
<evidence type="ECO:0000256" key="2">
    <source>
        <dbReference type="ARBA" id="ARBA00022730"/>
    </source>
</evidence>
<dbReference type="Proteomes" id="UP000594749">
    <property type="component" value="Chromosome"/>
</dbReference>
<evidence type="ECO:0000256" key="5">
    <source>
        <dbReference type="PROSITE-ProRule" id="PRU00182"/>
    </source>
</evidence>
<dbReference type="SMART" id="SM00363">
    <property type="entry name" value="S4"/>
    <property type="match status" value="1"/>
</dbReference>
<dbReference type="PIRSF" id="PIRSF038881">
    <property type="entry name" value="RNAbp_HP1423"/>
    <property type="match status" value="1"/>
</dbReference>
<evidence type="ECO:0000256" key="3">
    <source>
        <dbReference type="ARBA" id="ARBA00022884"/>
    </source>
</evidence>
<dbReference type="InterPro" id="IPR036986">
    <property type="entry name" value="S4_RNA-bd_sf"/>
</dbReference>
<dbReference type="RefSeq" id="WP_025803259.1">
    <property type="nucleotide sequence ID" value="NZ_CP053842.1"/>
</dbReference>
<dbReference type="Gene3D" id="3.10.290.10">
    <property type="entry name" value="RNA-binding S4 domain"/>
    <property type="match status" value="1"/>
</dbReference>